<dbReference type="EMBL" id="WOCA01000001">
    <property type="protein sequence ID" value="MUK87104.1"/>
    <property type="molecule type" value="Genomic_DNA"/>
</dbReference>
<feature type="transmembrane region" description="Helical" evidence="9">
    <location>
        <begin position="6"/>
        <end position="28"/>
    </location>
</feature>
<feature type="binding site" description="covalent" evidence="6">
    <location>
        <position position="65"/>
    </location>
    <ligand>
        <name>heme c</name>
        <dbReference type="ChEBI" id="CHEBI:61717"/>
    </ligand>
</feature>
<dbReference type="GO" id="GO:0020037">
    <property type="term" value="F:heme binding"/>
    <property type="evidence" value="ECO:0007669"/>
    <property type="project" value="InterPro"/>
</dbReference>
<proteinExistence type="predicted"/>
<dbReference type="Pfam" id="PF13442">
    <property type="entry name" value="Cytochrome_CBB3"/>
    <property type="match status" value="1"/>
</dbReference>
<dbReference type="GO" id="GO:0005506">
    <property type="term" value="F:iron ion binding"/>
    <property type="evidence" value="ECO:0007669"/>
    <property type="project" value="InterPro"/>
</dbReference>
<dbReference type="Proteomes" id="UP000469125">
    <property type="component" value="Unassembled WGS sequence"/>
</dbReference>
<evidence type="ECO:0000256" key="9">
    <source>
        <dbReference type="SAM" id="Phobius"/>
    </source>
</evidence>
<evidence type="ECO:0000313" key="12">
    <source>
        <dbReference type="Proteomes" id="UP000469125"/>
    </source>
</evidence>
<protein>
    <submittedName>
        <fullName evidence="11">C-type cytochrome</fullName>
    </submittedName>
</protein>
<evidence type="ECO:0000256" key="2">
    <source>
        <dbReference type="ARBA" id="ARBA00022617"/>
    </source>
</evidence>
<evidence type="ECO:0000256" key="7">
    <source>
        <dbReference type="PIRSR" id="PIRSR000025-2"/>
    </source>
</evidence>
<evidence type="ECO:0000256" key="6">
    <source>
        <dbReference type="PIRSR" id="PIRSR000025-1"/>
    </source>
</evidence>
<dbReference type="InterPro" id="IPR051811">
    <property type="entry name" value="Cytochrome_c550/c551-like"/>
</dbReference>
<dbReference type="RefSeq" id="WP_155666482.1">
    <property type="nucleotide sequence ID" value="NZ_WOCA01000001.1"/>
</dbReference>
<keyword evidence="9" id="KW-1133">Transmembrane helix</keyword>
<comment type="PTM">
    <text evidence="6">Binds 1 heme c group covalently per subunit.</text>
</comment>
<feature type="binding site" description="covalent" evidence="6">
    <location>
        <position position="62"/>
    </location>
    <ligand>
        <name>heme c</name>
        <dbReference type="ChEBI" id="CHEBI:61717"/>
    </ligand>
</feature>
<dbReference type="InterPro" id="IPR054780">
    <property type="entry name" value="Cytochro_C550_firm"/>
</dbReference>
<feature type="binding site" description="axial binding residue" evidence="7">
    <location>
        <position position="66"/>
    </location>
    <ligand>
        <name>heme c</name>
        <dbReference type="ChEBI" id="CHEBI:61717"/>
    </ligand>
    <ligandPart>
        <name>Fe</name>
        <dbReference type="ChEBI" id="CHEBI:18248"/>
    </ligandPart>
</feature>
<dbReference type="GO" id="GO:0016020">
    <property type="term" value="C:membrane"/>
    <property type="evidence" value="ECO:0007669"/>
    <property type="project" value="InterPro"/>
</dbReference>
<evidence type="ECO:0000259" key="10">
    <source>
        <dbReference type="PROSITE" id="PS51007"/>
    </source>
</evidence>
<dbReference type="GO" id="GO:0009055">
    <property type="term" value="F:electron transfer activity"/>
    <property type="evidence" value="ECO:0007669"/>
    <property type="project" value="InterPro"/>
</dbReference>
<keyword evidence="2 6" id="KW-0349">Heme</keyword>
<evidence type="ECO:0000256" key="3">
    <source>
        <dbReference type="ARBA" id="ARBA00022723"/>
    </source>
</evidence>
<feature type="region of interest" description="Disordered" evidence="8">
    <location>
        <begin position="35"/>
        <end position="54"/>
    </location>
</feature>
<keyword evidence="3 7" id="KW-0479">Metal-binding</keyword>
<evidence type="ECO:0000256" key="8">
    <source>
        <dbReference type="SAM" id="MobiDB-lite"/>
    </source>
</evidence>
<feature type="domain" description="Cytochrome c" evidence="10">
    <location>
        <begin position="49"/>
        <end position="123"/>
    </location>
</feature>
<keyword evidence="4" id="KW-0249">Electron transport</keyword>
<dbReference type="AlphaFoldDB" id="A0A6N8FFS6"/>
<feature type="binding site" description="axial binding residue" evidence="7">
    <location>
        <position position="101"/>
    </location>
    <ligand>
        <name>heme c</name>
        <dbReference type="ChEBI" id="CHEBI:61717"/>
    </ligand>
    <ligandPart>
        <name>Fe</name>
        <dbReference type="ChEBI" id="CHEBI:18248"/>
    </ligandPart>
</feature>
<keyword evidence="5 7" id="KW-0408">Iron</keyword>
<comment type="caution">
    <text evidence="11">The sequence shown here is derived from an EMBL/GenBank/DDBJ whole genome shotgun (WGS) entry which is preliminary data.</text>
</comment>
<dbReference type="InterPro" id="IPR012218">
    <property type="entry name" value="Cyt_c_BACSU-c550-type"/>
</dbReference>
<gene>
    <name evidence="11" type="ORF">GMD78_01630</name>
</gene>
<dbReference type="SUPFAM" id="SSF46626">
    <property type="entry name" value="Cytochrome c"/>
    <property type="match status" value="1"/>
</dbReference>
<dbReference type="InterPro" id="IPR009056">
    <property type="entry name" value="Cyt_c-like_dom"/>
</dbReference>
<sequence length="123" mass="13042">MRKNPVIPYAMIAVIGILTVIVLSFIGVNQRDQLAEGEHGEATQNEEGETTTDPEAIYETNCAMCHGGDLTGGMGPDLTQVGAELSADEISNIIVNGQGDMPAQGHLSEGEVSSLVEWLSEKQ</sequence>
<keyword evidence="9" id="KW-0812">Transmembrane</keyword>
<keyword evidence="12" id="KW-1185">Reference proteome</keyword>
<keyword evidence="9" id="KW-0472">Membrane</keyword>
<reference evidence="11 12" key="1">
    <citation type="submission" date="2019-11" db="EMBL/GenBank/DDBJ databases">
        <authorList>
            <person name="Li X."/>
        </authorList>
    </citation>
    <scope>NUCLEOTIDE SEQUENCE [LARGE SCALE GENOMIC DNA]</scope>
    <source>
        <strain evidence="11 12">L9</strain>
    </source>
</reference>
<name>A0A6N8FFS6_9BACI</name>
<dbReference type="NCBIfam" id="NF045773">
    <property type="entry name" value="cytochro_C550"/>
    <property type="match status" value="1"/>
</dbReference>
<keyword evidence="1" id="KW-0813">Transport</keyword>
<evidence type="ECO:0000313" key="11">
    <source>
        <dbReference type="EMBL" id="MUK87104.1"/>
    </source>
</evidence>
<dbReference type="PROSITE" id="PS51007">
    <property type="entry name" value="CYTC"/>
    <property type="match status" value="1"/>
</dbReference>
<dbReference type="PANTHER" id="PTHR37823:SF2">
    <property type="entry name" value="CYTOCHROME C-550"/>
    <property type="match status" value="1"/>
</dbReference>
<dbReference type="InterPro" id="IPR036909">
    <property type="entry name" value="Cyt_c-like_dom_sf"/>
</dbReference>
<dbReference type="PIRSF" id="PIRSF000025">
    <property type="entry name" value="Cytc_Bsub_c550"/>
    <property type="match status" value="1"/>
</dbReference>
<evidence type="ECO:0000256" key="5">
    <source>
        <dbReference type="ARBA" id="ARBA00023004"/>
    </source>
</evidence>
<accession>A0A6N8FFS6</accession>
<dbReference type="PANTHER" id="PTHR37823">
    <property type="entry name" value="CYTOCHROME C-553-LIKE"/>
    <property type="match status" value="1"/>
</dbReference>
<dbReference type="Gene3D" id="1.10.760.10">
    <property type="entry name" value="Cytochrome c-like domain"/>
    <property type="match status" value="1"/>
</dbReference>
<evidence type="ECO:0000256" key="1">
    <source>
        <dbReference type="ARBA" id="ARBA00022448"/>
    </source>
</evidence>
<organism evidence="11 12">
    <name type="scientific">Ornithinibacillus caprae</name>
    <dbReference type="NCBI Taxonomy" id="2678566"/>
    <lineage>
        <taxon>Bacteria</taxon>
        <taxon>Bacillati</taxon>
        <taxon>Bacillota</taxon>
        <taxon>Bacilli</taxon>
        <taxon>Bacillales</taxon>
        <taxon>Bacillaceae</taxon>
        <taxon>Ornithinibacillus</taxon>
    </lineage>
</organism>
<evidence type="ECO:0000256" key="4">
    <source>
        <dbReference type="ARBA" id="ARBA00022982"/>
    </source>
</evidence>